<evidence type="ECO:0000313" key="1">
    <source>
        <dbReference type="EMBL" id="PWK11165.1"/>
    </source>
</evidence>
<dbReference type="Proteomes" id="UP000245655">
    <property type="component" value="Unassembled WGS sequence"/>
</dbReference>
<dbReference type="GeneID" id="60255498"/>
<organism evidence="1 2">
    <name type="scientific">Psychrobacter immobilis</name>
    <dbReference type="NCBI Taxonomy" id="498"/>
    <lineage>
        <taxon>Bacteria</taxon>
        <taxon>Pseudomonadati</taxon>
        <taxon>Pseudomonadota</taxon>
        <taxon>Gammaproteobacteria</taxon>
        <taxon>Moraxellales</taxon>
        <taxon>Moraxellaceae</taxon>
        <taxon>Psychrobacter</taxon>
    </lineage>
</organism>
<evidence type="ECO:0000313" key="2">
    <source>
        <dbReference type="Proteomes" id="UP000245655"/>
    </source>
</evidence>
<comment type="caution">
    <text evidence="1">The sequence shown here is derived from an EMBL/GenBank/DDBJ whole genome shotgun (WGS) entry which is preliminary data.</text>
</comment>
<dbReference type="EMBL" id="QGGM01000009">
    <property type="protein sequence ID" value="PWK11165.1"/>
    <property type="molecule type" value="Genomic_DNA"/>
</dbReference>
<gene>
    <name evidence="1" type="ORF">C8D84_10985</name>
</gene>
<accession>A0A2V1ZZI0</accession>
<dbReference type="RefSeq" id="WP_109591482.1">
    <property type="nucleotide sequence ID" value="NZ_CAJGZY010000011.1"/>
</dbReference>
<reference evidence="1 2" key="1">
    <citation type="submission" date="2018-05" db="EMBL/GenBank/DDBJ databases">
        <title>Genomic Encyclopedia of Type Strains, Phase IV (KMG-IV): sequencing the most valuable type-strain genomes for metagenomic binning, comparative biology and taxonomic classification.</title>
        <authorList>
            <person name="Goeker M."/>
        </authorList>
    </citation>
    <scope>NUCLEOTIDE SEQUENCE [LARGE SCALE GENOMIC DNA]</scope>
    <source>
        <strain evidence="1 2">DSM 7229</strain>
    </source>
</reference>
<proteinExistence type="predicted"/>
<sequence>MSNNDIALSFDTAEYYSLQEACDYLNRKHKTNNITPKKLLKKISSRNINTFIYFRMDNLLNKPLRLQIDFYDSNILPLDTSIYSLPEEELKPIVDSLNKLEKFVSNRIIDDLYMGSFLFRVSKETLSNMALSNNPNDKILLFGFEGFIQRPNYNDDPSKPRQLAEWKITVEDKRYHLLEIDSFYFVIDSIDDKDLAEFSEKSPFLCSFNKRGDFSFPEFNIRLSDIIILHNDLLTLEEETLNNKPIENKGKFEARKGISHKKVLAKEIAKHIAEEQWIQDTENKIKIGEMCNIVWAKLIEYNLSKELPNHIDNLRPWIKEVSPSYASEAGRPKS</sequence>
<protein>
    <submittedName>
        <fullName evidence="1">Uncharacterized protein</fullName>
    </submittedName>
</protein>
<name>A0A2V1ZZI0_PSYIM</name>
<dbReference type="AlphaFoldDB" id="A0A2V1ZZI0"/>
<keyword evidence="2" id="KW-1185">Reference proteome</keyword>